<reference evidence="1 2" key="1">
    <citation type="submission" date="2022-04" db="EMBL/GenBank/DDBJ databases">
        <title>Human microbiome associated bacterial genomes.</title>
        <authorList>
            <person name="Sandstrom S."/>
            <person name="Salamzade R."/>
            <person name="Kalan L.R."/>
        </authorList>
    </citation>
    <scope>NUCLEOTIDE SEQUENCE [LARGE SCALE GENOMIC DNA]</scope>
    <source>
        <strain evidence="2">p3-SID767</strain>
    </source>
</reference>
<name>A0ABT2HMJ2_9MICC</name>
<keyword evidence="1" id="KW-0808">Transferase</keyword>
<dbReference type="Pfam" id="PF08843">
    <property type="entry name" value="AbiEii"/>
    <property type="match status" value="1"/>
</dbReference>
<dbReference type="EMBL" id="JALXMO010000001">
    <property type="protein sequence ID" value="MCT1605905.1"/>
    <property type="molecule type" value="Genomic_DNA"/>
</dbReference>
<evidence type="ECO:0000313" key="2">
    <source>
        <dbReference type="Proteomes" id="UP001205046"/>
    </source>
</evidence>
<comment type="caution">
    <text evidence="1">The sequence shown here is derived from an EMBL/GenBank/DDBJ whole genome shotgun (WGS) entry which is preliminary data.</text>
</comment>
<organism evidence="1 2">
    <name type="scientific">Nesterenkonia massiliensis</name>
    <dbReference type="NCBI Taxonomy" id="1232429"/>
    <lineage>
        <taxon>Bacteria</taxon>
        <taxon>Bacillati</taxon>
        <taxon>Actinomycetota</taxon>
        <taxon>Actinomycetes</taxon>
        <taxon>Micrococcales</taxon>
        <taxon>Micrococcaceae</taxon>
        <taxon>Nesterenkonia</taxon>
    </lineage>
</organism>
<dbReference type="Proteomes" id="UP001205046">
    <property type="component" value="Unassembled WGS sequence"/>
</dbReference>
<accession>A0ABT2HMJ2</accession>
<gene>
    <name evidence="1" type="ORF">M3B43_00940</name>
</gene>
<dbReference type="RefSeq" id="WP_260072161.1">
    <property type="nucleotide sequence ID" value="NZ_JALXMO010000001.1"/>
</dbReference>
<keyword evidence="2" id="KW-1185">Reference proteome</keyword>
<dbReference type="GO" id="GO:0016740">
    <property type="term" value="F:transferase activity"/>
    <property type="evidence" value="ECO:0007669"/>
    <property type="project" value="UniProtKB-KW"/>
</dbReference>
<dbReference type="InterPro" id="IPR014942">
    <property type="entry name" value="AbiEii"/>
</dbReference>
<evidence type="ECO:0000313" key="1">
    <source>
        <dbReference type="EMBL" id="MCT1605905.1"/>
    </source>
</evidence>
<proteinExistence type="predicted"/>
<protein>
    <submittedName>
        <fullName evidence="1">Nucleotidyl transferase AbiEii/AbiGii toxin family protein</fullName>
    </submittedName>
</protein>
<sequence>MSPPLNVTQLNERLAQVAAELRIPVARARVMLCTLIVSQMLPDAVAIKGGMGLKLRFGELGTRATSDLDVFTRARGKEFEQTFRTSLAAGWGSVPPSKGEQRRNPDAPERVAFTATLRAEKLHNPGLSRPQYLMHPYRVSIAFLGRPWGSLDVEVADPEIEPLAHSRKEVDGELVWFGARFGFGELQPIELVDLEFQIAQKLHAVTDPSYVRAHDLVDLQLLWNAEPDLRSLHRLCVRTFDWRRQQTWPPLPLRSMDGWGLAYADAREETMIDGQTSVLPDVEEARDWLIGLIETVSSAET</sequence>